<dbReference type="Proteomes" id="UP000651837">
    <property type="component" value="Unassembled WGS sequence"/>
</dbReference>
<proteinExistence type="predicted"/>
<reference evidence="1 4" key="2">
    <citation type="submission" date="2020-07" db="EMBL/GenBank/DDBJ databases">
        <title>The draft genome sequence of Maribacter polysiphoniae KCTC 22021.</title>
        <authorList>
            <person name="Mu L."/>
        </authorList>
    </citation>
    <scope>NUCLEOTIDE SEQUENCE [LARGE SCALE GENOMIC DNA]</scope>
    <source>
        <strain evidence="1 4">KCTC 22021</strain>
    </source>
</reference>
<dbReference type="EMBL" id="QGGQ01000002">
    <property type="protein sequence ID" value="PWK24829.1"/>
    <property type="molecule type" value="Genomic_DNA"/>
</dbReference>
<organism evidence="2 3">
    <name type="scientific">Maribacter polysiphoniae</name>
    <dbReference type="NCBI Taxonomy" id="429344"/>
    <lineage>
        <taxon>Bacteria</taxon>
        <taxon>Pseudomonadati</taxon>
        <taxon>Bacteroidota</taxon>
        <taxon>Flavobacteriia</taxon>
        <taxon>Flavobacteriales</taxon>
        <taxon>Flavobacteriaceae</taxon>
        <taxon>Maribacter</taxon>
    </lineage>
</organism>
<dbReference type="RefSeq" id="WP_109649365.1">
    <property type="nucleotide sequence ID" value="NZ_CAJQNU010000040.1"/>
</dbReference>
<gene>
    <name evidence="1" type="ORF">HZY62_01605</name>
    <name evidence="2" type="ORF">LX92_01194</name>
</gene>
<sequence length="237" mass="27505">MKGSSLNRLVFILAFGIVSVTAFGQSRVTVRQNGANTELYFTKAVKAPTYNEVVGSPYLYEEFVPAKVNDIDKTLFVRFNVYDNSIEFKGDDGKIYSMPKSNDYVIELLNGSNKVYETHEYDDDRKEIGNTFFEKVYSDDDFGLYLREIILFTPVKMAKNSFETNKPAKFKKGKADFYFQQLDTDTPTLLKLPKREKQFLKIFDEHSAAVKDFIKKEGLDLEETEDLIRFFQFYFAQ</sequence>
<dbReference type="Proteomes" id="UP000245667">
    <property type="component" value="Unassembled WGS sequence"/>
</dbReference>
<keyword evidence="4" id="KW-1185">Reference proteome</keyword>
<evidence type="ECO:0000313" key="3">
    <source>
        <dbReference type="Proteomes" id="UP000245667"/>
    </source>
</evidence>
<evidence type="ECO:0000313" key="4">
    <source>
        <dbReference type="Proteomes" id="UP000651837"/>
    </source>
</evidence>
<dbReference type="OrthoDB" id="978006at2"/>
<evidence type="ECO:0000313" key="1">
    <source>
        <dbReference type="EMBL" id="MBD1259269.1"/>
    </source>
</evidence>
<reference evidence="2 3" key="1">
    <citation type="submission" date="2018-05" db="EMBL/GenBank/DDBJ databases">
        <title>Genomic Encyclopedia of Archaeal and Bacterial Type Strains, Phase II (KMG-II): from individual species to whole genera.</title>
        <authorList>
            <person name="Goeker M."/>
        </authorList>
    </citation>
    <scope>NUCLEOTIDE SEQUENCE [LARGE SCALE GENOMIC DNA]</scope>
    <source>
        <strain evidence="2 3">DSM 23514</strain>
    </source>
</reference>
<comment type="caution">
    <text evidence="2">The sequence shown here is derived from an EMBL/GenBank/DDBJ whole genome shotgun (WGS) entry which is preliminary data.</text>
</comment>
<dbReference type="AlphaFoldDB" id="A0A316E650"/>
<dbReference type="EMBL" id="JACWLN010000001">
    <property type="protein sequence ID" value="MBD1259269.1"/>
    <property type="molecule type" value="Genomic_DNA"/>
</dbReference>
<protein>
    <submittedName>
        <fullName evidence="2">Uncharacterized protein</fullName>
    </submittedName>
</protein>
<accession>A0A316E650</accession>
<evidence type="ECO:0000313" key="2">
    <source>
        <dbReference type="EMBL" id="PWK24829.1"/>
    </source>
</evidence>
<name>A0A316E650_9FLAO</name>